<dbReference type="SUPFAM" id="SSF51569">
    <property type="entry name" value="Aldolase"/>
    <property type="match status" value="1"/>
</dbReference>
<dbReference type="PANTHER" id="PTHR43538:SF1">
    <property type="entry name" value="(R)-CITRAMALATE SYNTHASE"/>
    <property type="match status" value="1"/>
</dbReference>
<dbReference type="InterPro" id="IPR013709">
    <property type="entry name" value="2-isopropylmalate_synth_dimer"/>
</dbReference>
<dbReference type="SUPFAM" id="SSF110921">
    <property type="entry name" value="2-isopropylmalate synthase LeuA, allosteric (dimerisation) domain"/>
    <property type="match status" value="1"/>
</dbReference>
<reference evidence="12 13" key="1">
    <citation type="journal article" date="2019" name="Int. J. Syst. Evol. Microbiol.">
        <title>The Global Catalogue of Microorganisms (GCM) 10K type strain sequencing project: providing services to taxonomists for standard genome sequencing and annotation.</title>
        <authorList>
            <consortium name="The Broad Institute Genomics Platform"/>
            <consortium name="The Broad Institute Genome Sequencing Center for Infectious Disease"/>
            <person name="Wu L."/>
            <person name="Ma J."/>
        </authorList>
    </citation>
    <scope>NUCLEOTIDE SEQUENCE [LARGE SCALE GENOMIC DNA]</scope>
    <source>
        <strain evidence="12 13">JCM 16211</strain>
    </source>
</reference>
<dbReference type="Proteomes" id="UP001501221">
    <property type="component" value="Unassembled WGS sequence"/>
</dbReference>
<comment type="pathway">
    <text evidence="1">Amino-acid biosynthesis; L-isoleucine biosynthesis; 2-oxobutanoate from pyruvate: step 1/3.</text>
</comment>
<dbReference type="EMBL" id="BAAAFM010000003">
    <property type="protein sequence ID" value="GAA0206157.1"/>
    <property type="molecule type" value="Genomic_DNA"/>
</dbReference>
<feature type="domain" description="Pyruvate carboxyltransferase" evidence="11">
    <location>
        <begin position="5"/>
        <end position="275"/>
    </location>
</feature>
<dbReference type="InterPro" id="IPR002034">
    <property type="entry name" value="AIPM/Hcit_synth_CS"/>
</dbReference>
<evidence type="ECO:0000256" key="10">
    <source>
        <dbReference type="RuleBase" id="RU003523"/>
    </source>
</evidence>
<dbReference type="Gene3D" id="1.10.238.260">
    <property type="match status" value="1"/>
</dbReference>
<dbReference type="InterPro" id="IPR000891">
    <property type="entry name" value="PYR_CT"/>
</dbReference>
<dbReference type="Gene3D" id="3.20.20.70">
    <property type="entry name" value="Aldolase class I"/>
    <property type="match status" value="1"/>
</dbReference>
<evidence type="ECO:0000256" key="1">
    <source>
        <dbReference type="ARBA" id="ARBA00004743"/>
    </source>
</evidence>
<dbReference type="Pfam" id="PF22617">
    <property type="entry name" value="HCS_D2"/>
    <property type="match status" value="1"/>
</dbReference>
<comment type="catalytic activity">
    <reaction evidence="8">
        <text>pyruvate + acetyl-CoA + H2O = (3R)-citramalate + CoA + H(+)</text>
        <dbReference type="Rhea" id="RHEA:19045"/>
        <dbReference type="ChEBI" id="CHEBI:15361"/>
        <dbReference type="ChEBI" id="CHEBI:15377"/>
        <dbReference type="ChEBI" id="CHEBI:15378"/>
        <dbReference type="ChEBI" id="CHEBI:30934"/>
        <dbReference type="ChEBI" id="CHEBI:57287"/>
        <dbReference type="ChEBI" id="CHEBI:57288"/>
        <dbReference type="EC" id="2.3.3.21"/>
    </reaction>
</comment>
<dbReference type="InterPro" id="IPR005675">
    <property type="entry name" value="Citramal_synthase"/>
</dbReference>
<keyword evidence="4" id="KW-0028">Amino-acid biosynthesis</keyword>
<evidence type="ECO:0000256" key="2">
    <source>
        <dbReference type="ARBA" id="ARBA00006154"/>
    </source>
</evidence>
<evidence type="ECO:0000256" key="7">
    <source>
        <dbReference type="ARBA" id="ARBA00023304"/>
    </source>
</evidence>
<dbReference type="Pfam" id="PF00682">
    <property type="entry name" value="HMGL-like"/>
    <property type="match status" value="1"/>
</dbReference>
<comment type="caution">
    <text evidence="12">The sequence shown here is derived from an EMBL/GenBank/DDBJ whole genome shotgun (WGS) entry which is preliminary data.</text>
</comment>
<dbReference type="PANTHER" id="PTHR43538">
    <property type="entry name" value="ALPHA-IPM SYNTHASE/HOMOCITRATE SYNTHASE"/>
    <property type="match status" value="1"/>
</dbReference>
<organism evidence="12 13">
    <name type="scientific">Kangiella japonica</name>
    <dbReference type="NCBI Taxonomy" id="647384"/>
    <lineage>
        <taxon>Bacteria</taxon>
        <taxon>Pseudomonadati</taxon>
        <taxon>Pseudomonadota</taxon>
        <taxon>Gammaproteobacteria</taxon>
        <taxon>Kangiellales</taxon>
        <taxon>Kangiellaceae</taxon>
        <taxon>Kangiella</taxon>
    </lineage>
</organism>
<dbReference type="Gene3D" id="3.30.160.270">
    <property type="match status" value="1"/>
</dbReference>
<keyword evidence="5" id="KW-0412">Isoleucine biosynthesis</keyword>
<dbReference type="CDD" id="cd07941">
    <property type="entry name" value="DRE_TIM_LeuA3"/>
    <property type="match status" value="1"/>
</dbReference>
<name>A0ABN0SY86_9GAMM</name>
<evidence type="ECO:0000256" key="6">
    <source>
        <dbReference type="ARBA" id="ARBA00022679"/>
    </source>
</evidence>
<sequence length="559" mass="61418">MNKKLFLYDTTLRDGAQYKGISFSLQDKLKITKLLDDFGMDYIEGGWPGSNPKDEAYFKHAQYLGLKHSKLVAFGATRKPNTATDKDPQLASLLDAQTPVVALVSKFWQYHVETVLRTETSENLKMIYDSVDFFKSRGREVILDAEHFFDGFKDNPDYSFQCLEAAIKAGVDNITLCDTNGGTMPHEIATIVVQVKSKYPQLSLGIHCHNDCELAVANSLASVNAGVTLLQGTVNGYGERCGNANLISLLGSLLLKPSFNQNFSLNPKIQASQLTALSQQVANVANMPLKNDAAYVGNHAFSHKGGIHVAAIAKASQTYEHIAPALVGNQRDISISELSGKSNVLLQAEKLGLDVSQNFSQVLNSIKALEQNGLTLENAEGSFEMLVRKHEEGFAPLFTVENIQVTVTNLKRSSELDTELCTASVKLSVNNETTHMVEEATGPVDALNRALKKALSNFYPQVEQMLLTDYKVSILDPENASAATTRVWLQSGYGDERWATIGCSDNILKASTQALIDSYQLFLIKYKNSEMTSAFNSDSQHINLDTNNSHQEVQNNGNL</sequence>
<accession>A0ABN0SY86</accession>
<dbReference type="PROSITE" id="PS00815">
    <property type="entry name" value="AIPM_HOMOCIT_SYNTH_1"/>
    <property type="match status" value="1"/>
</dbReference>
<comment type="similarity">
    <text evidence="2 10">Belongs to the alpha-IPM synthase/homocitrate synthase family.</text>
</comment>
<evidence type="ECO:0000313" key="12">
    <source>
        <dbReference type="EMBL" id="GAA0206157.1"/>
    </source>
</evidence>
<dbReference type="InterPro" id="IPR054691">
    <property type="entry name" value="LeuA/HCS_post-cat"/>
</dbReference>
<keyword evidence="7" id="KW-0100">Branched-chain amino acid biosynthesis</keyword>
<proteinExistence type="inferred from homology"/>
<keyword evidence="6 10" id="KW-0808">Transferase</keyword>
<keyword evidence="3" id="KW-0432">Leucine biosynthesis</keyword>
<protein>
    <recommendedName>
        <fullName evidence="9">Citramalate synthase</fullName>
        <ecNumber evidence="9">2.3.3.21</ecNumber>
    </recommendedName>
</protein>
<evidence type="ECO:0000313" key="13">
    <source>
        <dbReference type="Proteomes" id="UP001501221"/>
    </source>
</evidence>
<evidence type="ECO:0000256" key="5">
    <source>
        <dbReference type="ARBA" id="ARBA00022624"/>
    </source>
</evidence>
<dbReference type="InterPro" id="IPR013785">
    <property type="entry name" value="Aldolase_TIM"/>
</dbReference>
<evidence type="ECO:0000256" key="3">
    <source>
        <dbReference type="ARBA" id="ARBA00022430"/>
    </source>
</evidence>
<evidence type="ECO:0000256" key="9">
    <source>
        <dbReference type="NCBIfam" id="TIGR00977"/>
    </source>
</evidence>
<dbReference type="PROSITE" id="PS50991">
    <property type="entry name" value="PYR_CT"/>
    <property type="match status" value="1"/>
</dbReference>
<dbReference type="SMART" id="SM00917">
    <property type="entry name" value="LeuA_dimer"/>
    <property type="match status" value="1"/>
</dbReference>
<gene>
    <name evidence="12" type="primary">cimA</name>
    <name evidence="12" type="ORF">GCM10009123_12040</name>
</gene>
<evidence type="ECO:0000256" key="8">
    <source>
        <dbReference type="ARBA" id="ARBA00048263"/>
    </source>
</evidence>
<dbReference type="Pfam" id="PF08502">
    <property type="entry name" value="LeuA_dimer"/>
    <property type="match status" value="1"/>
</dbReference>
<evidence type="ECO:0000256" key="4">
    <source>
        <dbReference type="ARBA" id="ARBA00022605"/>
    </source>
</evidence>
<dbReference type="EC" id="2.3.3.21" evidence="9"/>
<dbReference type="InterPro" id="IPR036230">
    <property type="entry name" value="LeuA_allosteric_dom_sf"/>
</dbReference>
<evidence type="ECO:0000259" key="11">
    <source>
        <dbReference type="PROSITE" id="PS50991"/>
    </source>
</evidence>
<keyword evidence="13" id="KW-1185">Reference proteome</keyword>
<dbReference type="NCBIfam" id="TIGR00977">
    <property type="entry name" value="citramal_synth"/>
    <property type="match status" value="1"/>
</dbReference>
<dbReference type="RefSeq" id="WP_343988048.1">
    <property type="nucleotide sequence ID" value="NZ_BAAAFM010000003.1"/>
</dbReference>